<dbReference type="Proteomes" id="UP000664859">
    <property type="component" value="Unassembled WGS sequence"/>
</dbReference>
<protein>
    <submittedName>
        <fullName evidence="1">Uncharacterized protein</fullName>
    </submittedName>
</protein>
<reference evidence="1" key="1">
    <citation type="submission" date="2021-02" db="EMBL/GenBank/DDBJ databases">
        <title>First Annotated Genome of the Yellow-green Alga Tribonema minus.</title>
        <authorList>
            <person name="Mahan K.M."/>
        </authorList>
    </citation>
    <scope>NUCLEOTIDE SEQUENCE</scope>
    <source>
        <strain evidence="1">UTEX B ZZ1240</strain>
    </source>
</reference>
<dbReference type="InterPro" id="IPR026350">
    <property type="entry name" value="GxxExxY"/>
</dbReference>
<accession>A0A835Z0Q9</accession>
<evidence type="ECO:0000313" key="2">
    <source>
        <dbReference type="EMBL" id="KAG5184203.1"/>
    </source>
</evidence>
<gene>
    <name evidence="1" type="ORF">JKP88DRAFT_255565</name>
    <name evidence="2" type="ORF">JKP88DRAFT_255569</name>
</gene>
<keyword evidence="3" id="KW-1185">Reference proteome</keyword>
<evidence type="ECO:0000313" key="3">
    <source>
        <dbReference type="Proteomes" id="UP000664859"/>
    </source>
</evidence>
<evidence type="ECO:0000313" key="1">
    <source>
        <dbReference type="EMBL" id="KAG5184199.1"/>
    </source>
</evidence>
<dbReference type="EMBL" id="JAFCMP010000176">
    <property type="protein sequence ID" value="KAG5184203.1"/>
    <property type="molecule type" value="Genomic_DNA"/>
</dbReference>
<sequence>MVMAPMTLFGSQLIEAWLNVTDALRQGHPPATYMSALAIELQSMDYVVHCQREAPVMYKQTQIGTVVPDMTVEHDGEVSLVGVESDDVEYSCQLQRMRAMARCVAGCEHAYMLNIYDEAMTSVNAHNAMYEYRSSVAVQANRWCNLEIHEDIRALQPMSI</sequence>
<dbReference type="EMBL" id="JAFCMP010000176">
    <property type="protein sequence ID" value="KAG5184199.1"/>
    <property type="molecule type" value="Genomic_DNA"/>
</dbReference>
<dbReference type="AlphaFoldDB" id="A0A835Z0Q9"/>
<dbReference type="Pfam" id="PF13366">
    <property type="entry name" value="PDDEXK_3"/>
    <property type="match status" value="1"/>
</dbReference>
<comment type="caution">
    <text evidence="1">The sequence shown here is derived from an EMBL/GenBank/DDBJ whole genome shotgun (WGS) entry which is preliminary data.</text>
</comment>
<dbReference type="NCBIfam" id="TIGR04256">
    <property type="entry name" value="GxxExxY"/>
    <property type="match status" value="1"/>
</dbReference>
<name>A0A835Z0Q9_9STRA</name>
<organism evidence="1 3">
    <name type="scientific">Tribonema minus</name>
    <dbReference type="NCBI Taxonomy" id="303371"/>
    <lineage>
        <taxon>Eukaryota</taxon>
        <taxon>Sar</taxon>
        <taxon>Stramenopiles</taxon>
        <taxon>Ochrophyta</taxon>
        <taxon>PX clade</taxon>
        <taxon>Xanthophyceae</taxon>
        <taxon>Tribonematales</taxon>
        <taxon>Tribonemataceae</taxon>
        <taxon>Tribonema</taxon>
    </lineage>
</organism>
<proteinExistence type="predicted"/>